<dbReference type="AlphaFoldDB" id="A0A8J2XM27"/>
<gene>
    <name evidence="1" type="ORF">GCM10011333_32990</name>
</gene>
<dbReference type="RefSeq" id="WP_188551971.1">
    <property type="nucleotide sequence ID" value="NZ_BMFY01000021.1"/>
</dbReference>
<evidence type="ECO:0000313" key="2">
    <source>
        <dbReference type="Proteomes" id="UP000616114"/>
    </source>
</evidence>
<reference evidence="1" key="1">
    <citation type="journal article" date="2014" name="Int. J. Syst. Evol. Microbiol.">
        <title>Complete genome sequence of Corynebacterium casei LMG S-19264T (=DSM 44701T), isolated from a smear-ripened cheese.</title>
        <authorList>
            <consortium name="US DOE Joint Genome Institute (JGI-PGF)"/>
            <person name="Walter F."/>
            <person name="Albersmeier A."/>
            <person name="Kalinowski J."/>
            <person name="Ruckert C."/>
        </authorList>
    </citation>
    <scope>NUCLEOTIDE SEQUENCE</scope>
    <source>
        <strain evidence="1">CGMCC 1.12785</strain>
    </source>
</reference>
<evidence type="ECO:0000313" key="1">
    <source>
        <dbReference type="EMBL" id="GGA27617.1"/>
    </source>
</evidence>
<dbReference type="EMBL" id="BMFY01000021">
    <property type="protein sequence ID" value="GGA27617.1"/>
    <property type="molecule type" value="Genomic_DNA"/>
</dbReference>
<sequence>MHQTSDGTAVRIADVLLKYRSAEEAPQIADRLTAAGVSGEELLQALQTLGDSLVDAQPAGRPEAVRNALIAGEVQAYTSAAYRRAAALRASALTVALHQTTLASVAAELGVSRQAVFKIVKNKETPAAFPPRLDIKDR</sequence>
<reference evidence="1" key="2">
    <citation type="submission" date="2020-09" db="EMBL/GenBank/DDBJ databases">
        <authorList>
            <person name="Sun Q."/>
            <person name="Zhou Y."/>
        </authorList>
    </citation>
    <scope>NUCLEOTIDE SEQUENCE</scope>
    <source>
        <strain evidence="1">CGMCC 1.12785</strain>
    </source>
</reference>
<proteinExistence type="predicted"/>
<name>A0A8J2XM27_9MICO</name>
<dbReference type="Proteomes" id="UP000616114">
    <property type="component" value="Unassembled WGS sequence"/>
</dbReference>
<protein>
    <submittedName>
        <fullName evidence="1">Uncharacterized protein</fullName>
    </submittedName>
</protein>
<organism evidence="1 2">
    <name type="scientific">Sediminivirga luteola</name>
    <dbReference type="NCBI Taxonomy" id="1774748"/>
    <lineage>
        <taxon>Bacteria</taxon>
        <taxon>Bacillati</taxon>
        <taxon>Actinomycetota</taxon>
        <taxon>Actinomycetes</taxon>
        <taxon>Micrococcales</taxon>
        <taxon>Brevibacteriaceae</taxon>
        <taxon>Sediminivirga</taxon>
    </lineage>
</organism>
<accession>A0A8J2XM27</accession>
<comment type="caution">
    <text evidence="1">The sequence shown here is derived from an EMBL/GenBank/DDBJ whole genome shotgun (WGS) entry which is preliminary data.</text>
</comment>
<keyword evidence="2" id="KW-1185">Reference proteome</keyword>